<dbReference type="GO" id="GO:0000287">
    <property type="term" value="F:magnesium ion binding"/>
    <property type="evidence" value="ECO:0007669"/>
    <property type="project" value="UniProtKB-UniRule"/>
</dbReference>
<dbReference type="Pfam" id="PF02878">
    <property type="entry name" value="PGM_PMM_I"/>
    <property type="match status" value="1"/>
</dbReference>
<dbReference type="EMBL" id="JACHLP010000001">
    <property type="protein sequence ID" value="MBB4841595.1"/>
    <property type="molecule type" value="Genomic_DNA"/>
</dbReference>
<dbReference type="Pfam" id="PF02880">
    <property type="entry name" value="PGM_PMM_III"/>
    <property type="match status" value="1"/>
</dbReference>
<dbReference type="InterPro" id="IPR005841">
    <property type="entry name" value="Alpha-D-phosphohexomutase_SF"/>
</dbReference>
<dbReference type="InterPro" id="IPR006352">
    <property type="entry name" value="GlmM_bact"/>
</dbReference>
<dbReference type="NCBIfam" id="NF008139">
    <property type="entry name" value="PRK10887.1"/>
    <property type="match status" value="1"/>
</dbReference>
<evidence type="ECO:0000256" key="1">
    <source>
        <dbReference type="ARBA" id="ARBA00010231"/>
    </source>
</evidence>
<feature type="domain" description="Alpha-D-phosphohexomutase alpha/beta/alpha" evidence="11">
    <location>
        <begin position="157"/>
        <end position="254"/>
    </location>
</feature>
<dbReference type="PANTHER" id="PTHR42946:SF1">
    <property type="entry name" value="PHOSPHOGLUCOMUTASE (ALPHA-D-GLUCOSE-1,6-BISPHOSPHATE-DEPENDENT)"/>
    <property type="match status" value="1"/>
</dbReference>
<dbReference type="PANTHER" id="PTHR42946">
    <property type="entry name" value="PHOSPHOHEXOSE MUTASE"/>
    <property type="match status" value="1"/>
</dbReference>
<feature type="binding site" description="via phosphate group" evidence="6">
    <location>
        <position position="102"/>
    </location>
    <ligand>
        <name>Mg(2+)</name>
        <dbReference type="ChEBI" id="CHEBI:18420"/>
    </ligand>
</feature>
<feature type="active site" description="Phosphoserine intermediate" evidence="6">
    <location>
        <position position="102"/>
    </location>
</feature>
<dbReference type="CDD" id="cd05802">
    <property type="entry name" value="GlmM"/>
    <property type="match status" value="1"/>
</dbReference>
<feature type="modified residue" description="Phosphoserine" evidence="6">
    <location>
        <position position="102"/>
    </location>
</feature>
<dbReference type="FunFam" id="3.40.120.10:FF:000001">
    <property type="entry name" value="Phosphoglucosamine mutase"/>
    <property type="match status" value="1"/>
</dbReference>
<evidence type="ECO:0000259" key="12">
    <source>
        <dbReference type="Pfam" id="PF02880"/>
    </source>
</evidence>
<evidence type="ECO:0000259" key="9">
    <source>
        <dbReference type="Pfam" id="PF00408"/>
    </source>
</evidence>
<dbReference type="InterPro" id="IPR005844">
    <property type="entry name" value="A-D-PHexomutase_a/b/a-I"/>
</dbReference>
<dbReference type="InterPro" id="IPR050060">
    <property type="entry name" value="Phosphoglucosamine_mutase"/>
</dbReference>
<dbReference type="GO" id="GO:0004615">
    <property type="term" value="F:phosphomannomutase activity"/>
    <property type="evidence" value="ECO:0007669"/>
    <property type="project" value="TreeGrafter"/>
</dbReference>
<dbReference type="GO" id="GO:0009252">
    <property type="term" value="P:peptidoglycan biosynthetic process"/>
    <property type="evidence" value="ECO:0007669"/>
    <property type="project" value="UniProtKB-ARBA"/>
</dbReference>
<comment type="similarity">
    <text evidence="1 6 7">Belongs to the phosphohexose mutase family.</text>
</comment>
<dbReference type="RefSeq" id="WP_184294936.1">
    <property type="nucleotide sequence ID" value="NZ_JACHLP010000001.1"/>
</dbReference>
<feature type="domain" description="Alpha-D-phosphohexomutase alpha/beta/alpha" evidence="10">
    <location>
        <begin position="3"/>
        <end position="135"/>
    </location>
</feature>
<protein>
    <recommendedName>
        <fullName evidence="6 8">Phosphoglucosamine mutase</fullName>
        <ecNumber evidence="6 8">5.4.2.10</ecNumber>
    </recommendedName>
</protein>
<name>A0A840L4Z3_9BURK</name>
<feature type="binding site" evidence="6">
    <location>
        <position position="245"/>
    </location>
    <ligand>
        <name>Mg(2+)</name>
        <dbReference type="ChEBI" id="CHEBI:18420"/>
    </ligand>
</feature>
<dbReference type="Pfam" id="PF00408">
    <property type="entry name" value="PGM_PMM_IV"/>
    <property type="match status" value="1"/>
</dbReference>
<accession>A0A840L4Z3</accession>
<dbReference type="GO" id="GO:0005975">
    <property type="term" value="P:carbohydrate metabolic process"/>
    <property type="evidence" value="ECO:0007669"/>
    <property type="project" value="InterPro"/>
</dbReference>
<gene>
    <name evidence="6" type="primary">glmM</name>
    <name evidence="13" type="ORF">HNP55_000090</name>
</gene>
<feature type="binding site" evidence="6">
    <location>
        <position position="241"/>
    </location>
    <ligand>
        <name>Mg(2+)</name>
        <dbReference type="ChEBI" id="CHEBI:18420"/>
    </ligand>
</feature>
<keyword evidence="2 6" id="KW-0597">Phosphoprotein</keyword>
<dbReference type="NCBIfam" id="TIGR01455">
    <property type="entry name" value="glmM"/>
    <property type="match status" value="1"/>
</dbReference>
<comment type="PTM">
    <text evidence="6">Activated by phosphorylation.</text>
</comment>
<dbReference type="AlphaFoldDB" id="A0A840L4Z3"/>
<dbReference type="InterPro" id="IPR005845">
    <property type="entry name" value="A-D-PHexomutase_a/b/a-II"/>
</dbReference>
<dbReference type="FunFam" id="3.40.120.10:FF:000003">
    <property type="entry name" value="Phosphoglucosamine mutase"/>
    <property type="match status" value="1"/>
</dbReference>
<dbReference type="SUPFAM" id="SSF53738">
    <property type="entry name" value="Phosphoglucomutase, first 3 domains"/>
    <property type="match status" value="3"/>
</dbReference>
<dbReference type="EC" id="5.4.2.10" evidence="6 8"/>
<dbReference type="Proteomes" id="UP000562027">
    <property type="component" value="Unassembled WGS sequence"/>
</dbReference>
<evidence type="ECO:0000313" key="14">
    <source>
        <dbReference type="Proteomes" id="UP000562027"/>
    </source>
</evidence>
<dbReference type="InterPro" id="IPR005843">
    <property type="entry name" value="A-D-PHexomutase_C"/>
</dbReference>
<evidence type="ECO:0000256" key="7">
    <source>
        <dbReference type="RuleBase" id="RU004326"/>
    </source>
</evidence>
<evidence type="ECO:0000256" key="5">
    <source>
        <dbReference type="ARBA" id="ARBA00023235"/>
    </source>
</evidence>
<keyword evidence="14" id="KW-1185">Reference proteome</keyword>
<keyword evidence="4 6" id="KW-0460">Magnesium</keyword>
<dbReference type="FunFam" id="3.30.310.50:FF:000001">
    <property type="entry name" value="Phosphoglucosamine mutase"/>
    <property type="match status" value="1"/>
</dbReference>
<dbReference type="PROSITE" id="PS00710">
    <property type="entry name" value="PGM_PMM"/>
    <property type="match status" value="1"/>
</dbReference>
<dbReference type="PRINTS" id="PR00509">
    <property type="entry name" value="PGMPMM"/>
</dbReference>
<organism evidence="13 14">
    <name type="scientific">Roseateles oligotrophus</name>
    <dbReference type="NCBI Taxonomy" id="1769250"/>
    <lineage>
        <taxon>Bacteria</taxon>
        <taxon>Pseudomonadati</taxon>
        <taxon>Pseudomonadota</taxon>
        <taxon>Betaproteobacteria</taxon>
        <taxon>Burkholderiales</taxon>
        <taxon>Sphaerotilaceae</taxon>
        <taxon>Roseateles</taxon>
    </lineage>
</organism>
<reference evidence="13 14" key="1">
    <citation type="submission" date="2020-08" db="EMBL/GenBank/DDBJ databases">
        <title>Functional genomics of gut bacteria from endangered species of beetles.</title>
        <authorList>
            <person name="Carlos-Shanley C."/>
        </authorList>
    </citation>
    <scope>NUCLEOTIDE SEQUENCE [LARGE SCALE GENOMIC DNA]</scope>
    <source>
        <strain evidence="13 14">S00239</strain>
    </source>
</reference>
<comment type="function">
    <text evidence="6 8">Catalyzes the conversion of glucosamine-6-phosphate to glucosamine-1-phosphate.</text>
</comment>
<evidence type="ECO:0000259" key="10">
    <source>
        <dbReference type="Pfam" id="PF02878"/>
    </source>
</evidence>
<dbReference type="HAMAP" id="MF_01554_B">
    <property type="entry name" value="GlmM_B"/>
    <property type="match status" value="1"/>
</dbReference>
<evidence type="ECO:0000256" key="6">
    <source>
        <dbReference type="HAMAP-Rule" id="MF_01554"/>
    </source>
</evidence>
<comment type="catalytic activity">
    <reaction evidence="6 8">
        <text>alpha-D-glucosamine 1-phosphate = D-glucosamine 6-phosphate</text>
        <dbReference type="Rhea" id="RHEA:23424"/>
        <dbReference type="ChEBI" id="CHEBI:58516"/>
        <dbReference type="ChEBI" id="CHEBI:58725"/>
        <dbReference type="EC" id="5.4.2.10"/>
    </reaction>
</comment>
<comment type="cofactor">
    <cofactor evidence="6">
        <name>Mg(2+)</name>
        <dbReference type="ChEBI" id="CHEBI:18420"/>
    </cofactor>
    <text evidence="6">Binds 1 Mg(2+) ion per subunit.</text>
</comment>
<keyword evidence="5 6" id="KW-0413">Isomerase</keyword>
<evidence type="ECO:0000256" key="3">
    <source>
        <dbReference type="ARBA" id="ARBA00022723"/>
    </source>
</evidence>
<dbReference type="InterPro" id="IPR016066">
    <property type="entry name" value="A-D-PHexomutase_CS"/>
</dbReference>
<evidence type="ECO:0000313" key="13">
    <source>
        <dbReference type="EMBL" id="MBB4841595.1"/>
    </source>
</evidence>
<dbReference type="GO" id="GO:0006048">
    <property type="term" value="P:UDP-N-acetylglucosamine biosynthetic process"/>
    <property type="evidence" value="ECO:0007669"/>
    <property type="project" value="TreeGrafter"/>
</dbReference>
<comment type="caution">
    <text evidence="13">The sequence shown here is derived from an EMBL/GenBank/DDBJ whole genome shotgun (WGS) entry which is preliminary data.</text>
</comment>
<evidence type="ECO:0000256" key="8">
    <source>
        <dbReference type="RuleBase" id="RU004327"/>
    </source>
</evidence>
<evidence type="ECO:0000256" key="4">
    <source>
        <dbReference type="ARBA" id="ARBA00022842"/>
    </source>
</evidence>
<dbReference type="Pfam" id="PF02879">
    <property type="entry name" value="PGM_PMM_II"/>
    <property type="match status" value="1"/>
</dbReference>
<dbReference type="Gene3D" id="3.40.120.10">
    <property type="entry name" value="Alpha-D-Glucose-1,6-Bisphosphate, subunit A, domain 3"/>
    <property type="match status" value="3"/>
</dbReference>
<feature type="binding site" evidence="6">
    <location>
        <position position="243"/>
    </location>
    <ligand>
        <name>Mg(2+)</name>
        <dbReference type="ChEBI" id="CHEBI:18420"/>
    </ligand>
</feature>
<dbReference type="InterPro" id="IPR016055">
    <property type="entry name" value="A-D-PHexomutase_a/b/a-I/II/III"/>
</dbReference>
<feature type="domain" description="Alpha-D-phosphohexomutase C-terminal" evidence="9">
    <location>
        <begin position="373"/>
        <end position="439"/>
    </location>
</feature>
<feature type="domain" description="Alpha-D-phosphohexomutase alpha/beta/alpha" evidence="12">
    <location>
        <begin position="258"/>
        <end position="365"/>
    </location>
</feature>
<dbReference type="InterPro" id="IPR005846">
    <property type="entry name" value="A-D-PHexomutase_a/b/a-III"/>
</dbReference>
<dbReference type="GO" id="GO:0008966">
    <property type="term" value="F:phosphoglucosamine mutase activity"/>
    <property type="evidence" value="ECO:0007669"/>
    <property type="project" value="UniProtKB-UniRule"/>
</dbReference>
<evidence type="ECO:0000259" key="11">
    <source>
        <dbReference type="Pfam" id="PF02879"/>
    </source>
</evidence>
<dbReference type="InterPro" id="IPR036900">
    <property type="entry name" value="A-D-PHexomutase_C_sf"/>
</dbReference>
<sequence>MSRKYFGTDGIRGTVGQSPITPDFMLRLGHAVGQVLRKQSERPTVLIGKDTRISGYMIESALEAGFASAGVDVLLTGPLPTPGVAYLTRALRQDLGVVISASHNPFADNGIKFFSAKGEKLPDAWELAVEAALEEPPTWIDSANLGRAKRLADARGRYIEFCKNSFGSDLTLKGLKIVVDAAHGAGYHVAPDVFHELGAEVISIGCNPDGFNINAGFGATSPAALVKAVKDHGAHYGVALDGDADRLQLVDAQGRLYNGDELLYIMVANRLGQGLRVPGAVGTLMTNMAVELAIKALDVDFVRAKVGDRYVLEELSARGWELGGEGSGHLLALDKHTTGDGIVSALLILQSVCRSGKSLAEQLAAVTLFPQTMINVRLQAGQDWKSNAGLAREQAEVTAELGSRGRVLIRASGTEPLLRVMVEASDADLARHCAERLVRAVNAGA</sequence>
<evidence type="ECO:0000256" key="2">
    <source>
        <dbReference type="ARBA" id="ARBA00022553"/>
    </source>
</evidence>
<proteinExistence type="inferred from homology"/>
<dbReference type="SUPFAM" id="SSF55957">
    <property type="entry name" value="Phosphoglucomutase, C-terminal domain"/>
    <property type="match status" value="1"/>
</dbReference>
<keyword evidence="3 6" id="KW-0479">Metal-binding</keyword>
<dbReference type="GO" id="GO:0005829">
    <property type="term" value="C:cytosol"/>
    <property type="evidence" value="ECO:0007669"/>
    <property type="project" value="TreeGrafter"/>
</dbReference>
<dbReference type="Gene3D" id="3.30.310.50">
    <property type="entry name" value="Alpha-D-phosphohexomutase, C-terminal domain"/>
    <property type="match status" value="1"/>
</dbReference>